<dbReference type="InterPro" id="IPR002641">
    <property type="entry name" value="PNPLA_dom"/>
</dbReference>
<dbReference type="OrthoDB" id="1488362at2"/>
<dbReference type="GO" id="GO:0006629">
    <property type="term" value="P:lipid metabolic process"/>
    <property type="evidence" value="ECO:0007669"/>
    <property type="project" value="UniProtKB-KW"/>
</dbReference>
<organism evidence="5 6">
    <name type="scientific">Solitalea canadensis (strain ATCC 29591 / DSM 3403 / JCM 21819 / LMG 8368 / NBRC 15130 / NCIMB 12057 / USAM 9D)</name>
    <name type="common">Flexibacter canadensis</name>
    <dbReference type="NCBI Taxonomy" id="929556"/>
    <lineage>
        <taxon>Bacteria</taxon>
        <taxon>Pseudomonadati</taxon>
        <taxon>Bacteroidota</taxon>
        <taxon>Sphingobacteriia</taxon>
        <taxon>Sphingobacteriales</taxon>
        <taxon>Sphingobacteriaceae</taxon>
        <taxon>Solitalea</taxon>
    </lineage>
</organism>
<dbReference type="eggNOG" id="COG1752">
    <property type="taxonomic scope" value="Bacteria"/>
</dbReference>
<evidence type="ECO:0000256" key="2">
    <source>
        <dbReference type="PROSITE-ProRule" id="PRU01161"/>
    </source>
</evidence>
<sequence length="569" mass="63791">MDDQKTFHLGLCMAGAVSAGAYTAGVMDYLIETLERWEKAKQSGDPSIPTHTIIIDIIGGASAGGMTSIIAAAAMQTQINHIQPTNRDDEIYKKSNKFYDSWVNLAADDMLPLMLSNSDIEKNGSVISLFNSEFIDDIADKAVTVSTDTPYLRPYISPDADLLVTLTNLQGIPYSLGFLSSSNPLNLYKTASHRDFGHFALSGNPYKNDGRIPLSFIQKINIDIAKACAKATGAFPVGLAAREIVRDKQQVFDNPFINLINTIEKNYNQNEAPVNSSVLKDKSYLSELLTHLQNEDKYTTLNVDGGLMNNEPFEIIRDVLLRKTGENKPDNNDYDKCRSSILMIDPFPCEPPATDFNNSSGLTNIVTKTFGAMRGQLLFKPEDIEKALDPKNISRFLIVPERNEDGQNIAGSMAIACGSFGGFGGFFDKSFRVHDYFLGRRNCQYFLQEWFTIPADTTNPIFTQNYSPTAIERFKAKNGHLPIIPDTNRKIDGTEEKPLYWPKIEESKVRSWEKLFKERLKEVLFKLADLRNLDKFLLKVGYGILIGRKLTDAIMKMIINDLRNHNLIK</sequence>
<dbReference type="HOGENOM" id="CLU_021032_0_0_10"/>
<dbReference type="SUPFAM" id="SSF52151">
    <property type="entry name" value="FabD/lysophospholipase-like"/>
    <property type="match status" value="1"/>
</dbReference>
<reference evidence="5" key="1">
    <citation type="submission" date="2012-02" db="EMBL/GenBank/DDBJ databases">
        <title>The complete genome of Solitalea canadensis DSM 3403.</title>
        <authorList>
            <consortium name="US DOE Joint Genome Institute (JGI-PGF)"/>
            <person name="Lucas S."/>
            <person name="Copeland A."/>
            <person name="Lapidus A."/>
            <person name="Glavina del Rio T."/>
            <person name="Dalin E."/>
            <person name="Tice H."/>
            <person name="Bruce D."/>
            <person name="Goodwin L."/>
            <person name="Pitluck S."/>
            <person name="Peters L."/>
            <person name="Ovchinnikova G."/>
            <person name="Lu M."/>
            <person name="Kyrpides N."/>
            <person name="Mavromatis K."/>
            <person name="Ivanova N."/>
            <person name="Brettin T."/>
            <person name="Detter J.C."/>
            <person name="Han C."/>
            <person name="Larimer F."/>
            <person name="Land M."/>
            <person name="Hauser L."/>
            <person name="Markowitz V."/>
            <person name="Cheng J.-F."/>
            <person name="Hugenholtz P."/>
            <person name="Woyke T."/>
            <person name="Wu D."/>
            <person name="Spring S."/>
            <person name="Schroeder M."/>
            <person name="Kopitz M."/>
            <person name="Brambilla E."/>
            <person name="Klenk H.-P."/>
            <person name="Eisen J.A."/>
        </authorList>
    </citation>
    <scope>NUCLEOTIDE SEQUENCE</scope>
    <source>
        <strain evidence="5">DSM 3403</strain>
    </source>
</reference>
<dbReference type="RefSeq" id="WP_014680866.1">
    <property type="nucleotide sequence ID" value="NC_017770.1"/>
</dbReference>
<accession>H8KRQ8</accession>
<evidence type="ECO:0000256" key="3">
    <source>
        <dbReference type="SAM" id="Phobius"/>
    </source>
</evidence>
<dbReference type="PROSITE" id="PS51635">
    <property type="entry name" value="PNPLA"/>
    <property type="match status" value="1"/>
</dbReference>
<dbReference type="AlphaFoldDB" id="H8KRQ8"/>
<keyword evidence="1" id="KW-0443">Lipid metabolism</keyword>
<keyword evidence="6" id="KW-1185">Reference proteome</keyword>
<feature type="domain" description="PNPLA" evidence="4">
    <location>
        <begin position="11"/>
        <end position="189"/>
    </location>
</feature>
<dbReference type="InterPro" id="IPR016035">
    <property type="entry name" value="Acyl_Trfase/lysoPLipase"/>
</dbReference>
<keyword evidence="3" id="KW-1133">Transmembrane helix</keyword>
<keyword evidence="3" id="KW-0812">Transmembrane</keyword>
<keyword evidence="3" id="KW-0472">Membrane</keyword>
<dbReference type="Proteomes" id="UP000007590">
    <property type="component" value="Chromosome"/>
</dbReference>
<evidence type="ECO:0000313" key="6">
    <source>
        <dbReference type="Proteomes" id="UP000007590"/>
    </source>
</evidence>
<comment type="caution">
    <text evidence="2">Lacks conserved residue(s) required for the propagation of feature annotation.</text>
</comment>
<evidence type="ECO:0000313" key="5">
    <source>
        <dbReference type="EMBL" id="AFD07639.1"/>
    </source>
</evidence>
<evidence type="ECO:0000259" key="4">
    <source>
        <dbReference type="PROSITE" id="PS51635"/>
    </source>
</evidence>
<feature type="short sequence motif" description="GXSXG" evidence="2">
    <location>
        <begin position="60"/>
        <end position="64"/>
    </location>
</feature>
<dbReference type="KEGG" id="scn:Solca_2605"/>
<dbReference type="EMBL" id="CP003349">
    <property type="protein sequence ID" value="AFD07639.1"/>
    <property type="molecule type" value="Genomic_DNA"/>
</dbReference>
<gene>
    <name evidence="5" type="ordered locus">Solca_2605</name>
</gene>
<name>H8KRQ8_SOLCM</name>
<evidence type="ECO:0000256" key="1">
    <source>
        <dbReference type="ARBA" id="ARBA00023098"/>
    </source>
</evidence>
<feature type="transmembrane region" description="Helical" evidence="3">
    <location>
        <begin position="6"/>
        <end position="31"/>
    </location>
</feature>
<dbReference type="Gene3D" id="3.40.1090.10">
    <property type="entry name" value="Cytosolic phospholipase A2 catalytic domain"/>
    <property type="match status" value="1"/>
</dbReference>
<proteinExistence type="predicted"/>
<dbReference type="STRING" id="929556.Solca_2605"/>
<protein>
    <submittedName>
        <fullName evidence="5">Patatin-like phospholipase</fullName>
    </submittedName>
</protein>